<dbReference type="EMBL" id="APJX01000001">
    <property type="protein sequence ID" value="EMS81683.1"/>
    <property type="molecule type" value="Genomic_DNA"/>
</dbReference>
<proteinExistence type="predicted"/>
<dbReference type="InterPro" id="IPR012437">
    <property type="entry name" value="DUF1638"/>
</dbReference>
<dbReference type="InterPro" id="IPR045079">
    <property type="entry name" value="Oxoprolinase-like"/>
</dbReference>
<sequence>MNNPKESIVKKKIYVISCAVLARDIKEVAREMGLALEYKFLEAGLHENPHKLNQQVQKAIDHISDQKDADRIIIGYGVCGKGTVGLNSQNVTLVIPKVHDCISLFLGGDAAYQAQFKKYPGTYYLSAGWCEEKAEPVSRRRGRAWFGNRQLVYEDVKNAHGRAAADQTFAFLNSWQKNYQRAAFIETRSGQAARYEQMAKDMADEYGWRFERIKGDQGLIRQMLTATQSTSGILVVPPGHTIAFDPVGSTLTASPVWDPGAGSAAQETDWVVPSDRPDTDQGLKIQTGLGIDAGGTYTDAVVYDLENRSTLCKAKALTTKWDFTLGIENALTQLAPDPLAEVSLVALSTTLATNAIVENEGQTVGMLLMPSPGLDEHTIAYSPKAVIKGRLDIAGREKTPVDPDQIRQIADDMIRRQNVTAFAVSGYAGAVNPAHELAVKQILQDHTGLFVSCGHELSDTLNFETRAVTAMLNARIIPRLKHLLADLEQVLDRFDIAAPIVVVKGDGTLMDAAMAKKRPVETILSGPAASVAGARHLTGRTDALVVDMGGTTTDTAALKNNRVRLNEKGSRVGGRRTHVQALDIRTTGLGGDSLIAFEKGEFSIGPGRVAPIAWLADHRPGTDAALDFIKHNLNRFTTATKKIQVITATGSVNLSHLSAMEAKVMSLVTQRPYSIEELVTHTGVLTDAGLPLARLEERFAIQRCGLTFTDLLHIQKKFTRWNRKAAKTYGGFMAFLAGMDMEKMIHLLMEKGIRRLTLELLKRQLDDEIDPDGLTSCPVCQALIDNLMAGGSPDFQVRIDLKRPVIGIGAPIGFFLPDAARTLGAKAILPTDADVANAIGAITSDVMVHRQIRITPGHQGGFMVEGISGTRQFKDFDAADAFARDTLVAKVRDSGRAAGTSCRTVTLSIKDTAPKTASGDPIFMERVIQATLTGRPDRVIQKAIPA</sequence>
<accession>S0G2X3</accession>
<dbReference type="InterPro" id="IPR043129">
    <property type="entry name" value="ATPase_NBD"/>
</dbReference>
<dbReference type="EC" id="3.5.2.14" evidence="4"/>
<dbReference type="Pfam" id="PF07796">
    <property type="entry name" value="DUF1638"/>
    <property type="match status" value="1"/>
</dbReference>
<keyword evidence="5" id="KW-1185">Reference proteome</keyword>
<dbReference type="InterPro" id="IPR008040">
    <property type="entry name" value="Hydant_A_N"/>
</dbReference>
<evidence type="ECO:0000313" key="5">
    <source>
        <dbReference type="Proteomes" id="UP000014216"/>
    </source>
</evidence>
<dbReference type="PANTHER" id="PTHR11365:SF2">
    <property type="entry name" value="5-OXOPROLINASE"/>
    <property type="match status" value="1"/>
</dbReference>
<evidence type="ECO:0000259" key="1">
    <source>
        <dbReference type="Pfam" id="PF01968"/>
    </source>
</evidence>
<organism evidence="4 5">
    <name type="scientific">Desulfotignum phosphitoxidans DSM 13687</name>
    <dbReference type="NCBI Taxonomy" id="1286635"/>
    <lineage>
        <taxon>Bacteria</taxon>
        <taxon>Pseudomonadati</taxon>
        <taxon>Thermodesulfobacteriota</taxon>
        <taxon>Desulfobacteria</taxon>
        <taxon>Desulfobacterales</taxon>
        <taxon>Desulfobacteraceae</taxon>
        <taxon>Desulfotignum</taxon>
    </lineage>
</organism>
<dbReference type="Pfam" id="PF05378">
    <property type="entry name" value="Hydant_A_N"/>
    <property type="match status" value="1"/>
</dbReference>
<dbReference type="SUPFAM" id="SSF53067">
    <property type="entry name" value="Actin-like ATPase domain"/>
    <property type="match status" value="1"/>
</dbReference>
<dbReference type="GO" id="GO:0006749">
    <property type="term" value="P:glutathione metabolic process"/>
    <property type="evidence" value="ECO:0007669"/>
    <property type="project" value="TreeGrafter"/>
</dbReference>
<comment type="caution">
    <text evidence="4">The sequence shown here is derived from an EMBL/GenBank/DDBJ whole genome shotgun (WGS) entry which is preliminary data.</text>
</comment>
<feature type="domain" description="Hydantoinase A/oxoprolinase" evidence="1">
    <location>
        <begin position="466"/>
        <end position="607"/>
    </location>
</feature>
<evidence type="ECO:0000259" key="3">
    <source>
        <dbReference type="Pfam" id="PF07796"/>
    </source>
</evidence>
<dbReference type="PANTHER" id="PTHR11365">
    <property type="entry name" value="5-OXOPROLINASE RELATED"/>
    <property type="match status" value="1"/>
</dbReference>
<dbReference type="GO" id="GO:0047423">
    <property type="term" value="F:N-methylhydantoinase (ATP-hydrolyzing) activity"/>
    <property type="evidence" value="ECO:0007669"/>
    <property type="project" value="UniProtKB-EC"/>
</dbReference>
<dbReference type="PATRIC" id="fig|1286635.3.peg.864"/>
<evidence type="ECO:0000313" key="4">
    <source>
        <dbReference type="EMBL" id="EMS81683.1"/>
    </source>
</evidence>
<feature type="domain" description="Hydantoinase/oxoprolinase N-terminal" evidence="2">
    <location>
        <begin position="289"/>
        <end position="446"/>
    </location>
</feature>
<keyword evidence="4" id="KW-0378">Hydrolase</keyword>
<dbReference type="InterPro" id="IPR002821">
    <property type="entry name" value="Hydantoinase_A"/>
</dbReference>
<dbReference type="GO" id="GO:0005829">
    <property type="term" value="C:cytosol"/>
    <property type="evidence" value="ECO:0007669"/>
    <property type="project" value="TreeGrafter"/>
</dbReference>
<evidence type="ECO:0000259" key="2">
    <source>
        <dbReference type="Pfam" id="PF05378"/>
    </source>
</evidence>
<dbReference type="AlphaFoldDB" id="S0G2X3"/>
<gene>
    <name evidence="4" type="primary">hyuA</name>
    <name evidence="4" type="ORF">Dpo_1c08240</name>
</gene>
<name>S0G2X3_9BACT</name>
<dbReference type="OrthoDB" id="9759608at2"/>
<protein>
    <submittedName>
        <fullName evidence="4">N-methylhydantoinase A/acetone carboxylase, beta subunit</fullName>
        <ecNumber evidence="4">3.5.2.14</ecNumber>
    </submittedName>
</protein>
<dbReference type="RefSeq" id="WP_006964447.1">
    <property type="nucleotide sequence ID" value="NZ_APJX01000001.1"/>
</dbReference>
<reference evidence="4 5" key="1">
    <citation type="journal article" date="2013" name="Genome Announc.">
        <title>Draft Genome Sequence of Desulfotignum phosphitoxidans DSM 13687 Strain FiPS-3.</title>
        <authorList>
            <person name="Poehlein A."/>
            <person name="Daniel R."/>
            <person name="Simeonova D.D."/>
        </authorList>
    </citation>
    <scope>NUCLEOTIDE SEQUENCE [LARGE SCALE GENOMIC DNA]</scope>
    <source>
        <strain evidence="4 5">DSM 13687</strain>
    </source>
</reference>
<feature type="domain" description="DUF1638" evidence="3">
    <location>
        <begin position="40"/>
        <end position="224"/>
    </location>
</feature>
<dbReference type="Pfam" id="PF01968">
    <property type="entry name" value="Hydantoinase_A"/>
    <property type="match status" value="1"/>
</dbReference>
<dbReference type="GO" id="GO:0017168">
    <property type="term" value="F:5-oxoprolinase (ATP-hydrolyzing) activity"/>
    <property type="evidence" value="ECO:0007669"/>
    <property type="project" value="TreeGrafter"/>
</dbReference>
<dbReference type="Proteomes" id="UP000014216">
    <property type="component" value="Unassembled WGS sequence"/>
</dbReference>